<feature type="region of interest" description="Disordered" evidence="1">
    <location>
        <begin position="1"/>
        <end position="36"/>
    </location>
</feature>
<gene>
    <name evidence="2" type="ORF">ANCDUO_14105</name>
</gene>
<evidence type="ECO:0000313" key="3">
    <source>
        <dbReference type="Proteomes" id="UP000054047"/>
    </source>
</evidence>
<name>A0A0C2D121_9BILA</name>
<evidence type="ECO:0000256" key="1">
    <source>
        <dbReference type="SAM" id="MobiDB-lite"/>
    </source>
</evidence>
<organism evidence="2 3">
    <name type="scientific">Ancylostoma duodenale</name>
    <dbReference type="NCBI Taxonomy" id="51022"/>
    <lineage>
        <taxon>Eukaryota</taxon>
        <taxon>Metazoa</taxon>
        <taxon>Ecdysozoa</taxon>
        <taxon>Nematoda</taxon>
        <taxon>Chromadorea</taxon>
        <taxon>Rhabditida</taxon>
        <taxon>Rhabditina</taxon>
        <taxon>Rhabditomorpha</taxon>
        <taxon>Strongyloidea</taxon>
        <taxon>Ancylostomatidae</taxon>
        <taxon>Ancylostomatinae</taxon>
        <taxon>Ancylostoma</taxon>
    </lineage>
</organism>
<dbReference type="AlphaFoldDB" id="A0A0C2D121"/>
<accession>A0A0C2D121</accession>
<protein>
    <submittedName>
        <fullName evidence="2">Uncharacterized protein</fullName>
    </submittedName>
</protein>
<reference evidence="2 3" key="1">
    <citation type="submission" date="2013-12" db="EMBL/GenBank/DDBJ databases">
        <title>Draft genome of the parsitic nematode Ancylostoma duodenale.</title>
        <authorList>
            <person name="Mitreva M."/>
        </authorList>
    </citation>
    <scope>NUCLEOTIDE SEQUENCE [LARGE SCALE GENOMIC DNA]</scope>
    <source>
        <strain evidence="2 3">Zhejiang</strain>
    </source>
</reference>
<sequence>MQGRSSPRSPTSPQQSAARKANQQSSALRRPSMVHPQHEMLALQQQQALFAAAQGLANVSFSNSASISPLSIFPQMVNNNNKLTTATLDTKLAQSEYKVTNPVVMQNFHINC</sequence>
<dbReference type="Proteomes" id="UP000054047">
    <property type="component" value="Unassembled WGS sequence"/>
</dbReference>
<keyword evidence="3" id="KW-1185">Reference proteome</keyword>
<proteinExistence type="predicted"/>
<dbReference type="EMBL" id="KN736841">
    <property type="protein sequence ID" value="KIH55732.1"/>
    <property type="molecule type" value="Genomic_DNA"/>
</dbReference>
<evidence type="ECO:0000313" key="2">
    <source>
        <dbReference type="EMBL" id="KIH55732.1"/>
    </source>
</evidence>
<feature type="compositionally biased region" description="Low complexity" evidence="1">
    <location>
        <begin position="1"/>
        <end position="16"/>
    </location>
</feature>